<evidence type="ECO:0000256" key="7">
    <source>
        <dbReference type="ARBA" id="ARBA00022833"/>
    </source>
</evidence>
<dbReference type="OrthoDB" id="10009520at2759"/>
<dbReference type="GO" id="GO:0043161">
    <property type="term" value="P:proteasome-mediated ubiquitin-dependent protein catabolic process"/>
    <property type="evidence" value="ECO:0007669"/>
    <property type="project" value="TreeGrafter"/>
</dbReference>
<dbReference type="Pfam" id="PF01485">
    <property type="entry name" value="IBR"/>
    <property type="match status" value="1"/>
</dbReference>
<dbReference type="Gene3D" id="4.10.1000.10">
    <property type="entry name" value="Zinc finger, CCCH-type"/>
    <property type="match status" value="2"/>
</dbReference>
<dbReference type="CDD" id="cd00590">
    <property type="entry name" value="RRM_SF"/>
    <property type="match status" value="1"/>
</dbReference>
<dbReference type="PROSITE" id="PS51873">
    <property type="entry name" value="TRIAD"/>
    <property type="match status" value="1"/>
</dbReference>
<dbReference type="SMART" id="SM00356">
    <property type="entry name" value="ZnF_C3H1"/>
    <property type="match status" value="3"/>
</dbReference>
<dbReference type="PROSITE" id="PS00518">
    <property type="entry name" value="ZF_RING_1"/>
    <property type="match status" value="1"/>
</dbReference>
<dbReference type="GO" id="GO:0008270">
    <property type="term" value="F:zinc ion binding"/>
    <property type="evidence" value="ECO:0007669"/>
    <property type="project" value="UniProtKB-KW"/>
</dbReference>
<protein>
    <recommendedName>
        <fullName evidence="16">RING-type E3 ubiquitin transferase</fullName>
    </recommendedName>
</protein>
<dbReference type="RefSeq" id="XP_033520752.1">
    <property type="nucleotide sequence ID" value="XM_033664197.1"/>
</dbReference>
<dbReference type="InterPro" id="IPR017907">
    <property type="entry name" value="Znf_RING_CS"/>
</dbReference>
<dbReference type="AlphaFoldDB" id="A0A6A6A3H9"/>
<dbReference type="InterPro" id="IPR001841">
    <property type="entry name" value="Znf_RING"/>
</dbReference>
<dbReference type="Proteomes" id="UP000799771">
    <property type="component" value="Unassembled WGS sequence"/>
</dbReference>
<evidence type="ECO:0000256" key="8">
    <source>
        <dbReference type="PROSITE-ProRule" id="PRU00176"/>
    </source>
</evidence>
<evidence type="ECO:0000256" key="4">
    <source>
        <dbReference type="ARBA" id="ARBA00022737"/>
    </source>
</evidence>
<keyword evidence="4" id="KW-0677">Repeat</keyword>
<dbReference type="InterPro" id="IPR013083">
    <property type="entry name" value="Znf_RING/FYVE/PHD"/>
</dbReference>
<feature type="zinc finger region" description="C3H1-type" evidence="9">
    <location>
        <begin position="1"/>
        <end position="25"/>
    </location>
</feature>
<evidence type="ECO:0000256" key="2">
    <source>
        <dbReference type="ARBA" id="ARBA00022679"/>
    </source>
</evidence>
<evidence type="ECO:0000256" key="5">
    <source>
        <dbReference type="ARBA" id="ARBA00022771"/>
    </source>
</evidence>
<feature type="zinc finger region" description="C3H1-type" evidence="9">
    <location>
        <begin position="72"/>
        <end position="99"/>
    </location>
</feature>
<evidence type="ECO:0000256" key="1">
    <source>
        <dbReference type="ARBA" id="ARBA00004906"/>
    </source>
</evidence>
<dbReference type="InterPro" id="IPR013087">
    <property type="entry name" value="Znf_C2H2_type"/>
</dbReference>
<evidence type="ECO:0000313" key="15">
    <source>
        <dbReference type="Proteomes" id="UP000799771"/>
    </source>
</evidence>
<dbReference type="GO" id="GO:0043130">
    <property type="term" value="F:ubiquitin binding"/>
    <property type="evidence" value="ECO:0007669"/>
    <property type="project" value="TreeGrafter"/>
</dbReference>
<dbReference type="PROSITE" id="PS00028">
    <property type="entry name" value="ZINC_FINGER_C2H2_1"/>
    <property type="match status" value="1"/>
</dbReference>
<dbReference type="CDD" id="cd20335">
    <property type="entry name" value="BRcat_RBR"/>
    <property type="match status" value="1"/>
</dbReference>
<feature type="domain" description="RING-type" evidence="10">
    <location>
        <begin position="641"/>
        <end position="678"/>
    </location>
</feature>
<dbReference type="PROSITE" id="PS50102">
    <property type="entry name" value="RRM"/>
    <property type="match status" value="1"/>
</dbReference>
<evidence type="ECO:0000259" key="12">
    <source>
        <dbReference type="PROSITE" id="PS50103"/>
    </source>
</evidence>
<dbReference type="Pfam" id="PF00642">
    <property type="entry name" value="zf-CCCH"/>
    <property type="match status" value="2"/>
</dbReference>
<evidence type="ECO:0000259" key="11">
    <source>
        <dbReference type="PROSITE" id="PS50102"/>
    </source>
</evidence>
<keyword evidence="5 9" id="KW-0863">Zinc-finger</keyword>
<evidence type="ECO:0000256" key="6">
    <source>
        <dbReference type="ARBA" id="ARBA00022786"/>
    </source>
</evidence>
<organism evidence="14 15">
    <name type="scientific">Dothidotthia symphoricarpi CBS 119687</name>
    <dbReference type="NCBI Taxonomy" id="1392245"/>
    <lineage>
        <taxon>Eukaryota</taxon>
        <taxon>Fungi</taxon>
        <taxon>Dikarya</taxon>
        <taxon>Ascomycota</taxon>
        <taxon>Pezizomycotina</taxon>
        <taxon>Dothideomycetes</taxon>
        <taxon>Pleosporomycetidae</taxon>
        <taxon>Pleosporales</taxon>
        <taxon>Dothidotthiaceae</taxon>
        <taxon>Dothidotthia</taxon>
    </lineage>
</organism>
<dbReference type="InterPro" id="IPR012677">
    <property type="entry name" value="Nucleotide-bd_a/b_plait_sf"/>
</dbReference>
<dbReference type="PROSITE" id="PS50103">
    <property type="entry name" value="ZF_C3H1"/>
    <property type="match status" value="3"/>
</dbReference>
<keyword evidence="7 9" id="KW-0862">Zinc</keyword>
<reference evidence="14" key="1">
    <citation type="journal article" date="2020" name="Stud. Mycol.">
        <title>101 Dothideomycetes genomes: a test case for predicting lifestyles and emergence of pathogens.</title>
        <authorList>
            <person name="Haridas S."/>
            <person name="Albert R."/>
            <person name="Binder M."/>
            <person name="Bloem J."/>
            <person name="Labutti K."/>
            <person name="Salamov A."/>
            <person name="Andreopoulos B."/>
            <person name="Baker S."/>
            <person name="Barry K."/>
            <person name="Bills G."/>
            <person name="Bluhm B."/>
            <person name="Cannon C."/>
            <person name="Castanera R."/>
            <person name="Culley D."/>
            <person name="Daum C."/>
            <person name="Ezra D."/>
            <person name="Gonzalez J."/>
            <person name="Henrissat B."/>
            <person name="Kuo A."/>
            <person name="Liang C."/>
            <person name="Lipzen A."/>
            <person name="Lutzoni F."/>
            <person name="Magnuson J."/>
            <person name="Mondo S."/>
            <person name="Nolan M."/>
            <person name="Ohm R."/>
            <person name="Pangilinan J."/>
            <person name="Park H.-J."/>
            <person name="Ramirez L."/>
            <person name="Alfaro M."/>
            <person name="Sun H."/>
            <person name="Tritt A."/>
            <person name="Yoshinaga Y."/>
            <person name="Zwiers L.-H."/>
            <person name="Turgeon B."/>
            <person name="Goodwin S."/>
            <person name="Spatafora J."/>
            <person name="Crous P."/>
            <person name="Grigoriev I."/>
        </authorList>
    </citation>
    <scope>NUCLEOTIDE SEQUENCE</scope>
    <source>
        <strain evidence="14">CBS 119687</strain>
    </source>
</reference>
<evidence type="ECO:0008006" key="16">
    <source>
        <dbReference type="Google" id="ProtNLM"/>
    </source>
</evidence>
<feature type="domain" description="C3H1-type" evidence="12">
    <location>
        <begin position="72"/>
        <end position="99"/>
    </location>
</feature>
<name>A0A6A6A3H9_9PLEO</name>
<dbReference type="GO" id="GO:0097039">
    <property type="term" value="P:protein linear polyubiquitination"/>
    <property type="evidence" value="ECO:0007669"/>
    <property type="project" value="TreeGrafter"/>
</dbReference>
<proteinExistence type="predicted"/>
<keyword evidence="2" id="KW-0808">Transferase</keyword>
<comment type="pathway">
    <text evidence="1">Protein modification; protein ubiquitination.</text>
</comment>
<dbReference type="GeneID" id="54404629"/>
<dbReference type="InterPro" id="IPR000571">
    <property type="entry name" value="Znf_CCCH"/>
</dbReference>
<dbReference type="PANTHER" id="PTHR22770:SF13">
    <property type="entry name" value="RING-TYPE DOMAIN-CONTAINING PROTEIN"/>
    <property type="match status" value="1"/>
</dbReference>
<dbReference type="Gene3D" id="3.30.70.330">
    <property type="match status" value="1"/>
</dbReference>
<dbReference type="InterPro" id="IPR036855">
    <property type="entry name" value="Znf_CCCH_sf"/>
</dbReference>
<feature type="domain" description="RING-type" evidence="13">
    <location>
        <begin position="637"/>
        <end position="847"/>
    </location>
</feature>
<dbReference type="InterPro" id="IPR035979">
    <property type="entry name" value="RBD_domain_sf"/>
</dbReference>
<keyword evidence="6" id="KW-0833">Ubl conjugation pathway</keyword>
<dbReference type="SUPFAM" id="SSF90229">
    <property type="entry name" value="CCCH zinc finger"/>
    <property type="match status" value="2"/>
</dbReference>
<gene>
    <name evidence="14" type="ORF">P153DRAFT_297969</name>
</gene>
<dbReference type="GO" id="GO:0000151">
    <property type="term" value="C:ubiquitin ligase complex"/>
    <property type="evidence" value="ECO:0007669"/>
    <property type="project" value="TreeGrafter"/>
</dbReference>
<dbReference type="Pfam" id="PF22191">
    <property type="entry name" value="IBR_1"/>
    <property type="match status" value="1"/>
</dbReference>
<feature type="domain" description="RRM" evidence="11">
    <location>
        <begin position="313"/>
        <end position="421"/>
    </location>
</feature>
<dbReference type="Gene3D" id="3.30.40.10">
    <property type="entry name" value="Zinc/RING finger domain, C3HC4 (zinc finger)"/>
    <property type="match status" value="1"/>
</dbReference>
<dbReference type="InterPro" id="IPR044066">
    <property type="entry name" value="TRIAD_supradom"/>
</dbReference>
<keyword evidence="15" id="KW-1185">Reference proteome</keyword>
<evidence type="ECO:0000256" key="9">
    <source>
        <dbReference type="PROSITE-ProRule" id="PRU00723"/>
    </source>
</evidence>
<sequence length="847" mass="92379">MVLCRFFEQGRCAKGDTCSFEHLRPSSNASTPPFRVPCSFFRKGACKNGVACKYNHTLVDSSSTPQSAPTDLKSKIPCTFYLRGLCFKGNDCPFNHSSRDAGLKNFTEVVAVAQEINPEQPRDKIVDTHAHDRSHPHEQHSLSRTVVGATITFAEGAAVAKVSLPSDFSILAVTGLPRHATLDDIRKMLVSSGVSRHVESIVVKLDSQTAKQSAQVKVADGGVASRNAFESGTDSWINDYGAKINTVQIGESESGTNRLHLSGVTCTWHNPSLSAHLEYGNMGQAKQSLSKLEKKDVEFRGRRPTFVLSSDSRGIKVGNLDVHTSVNDLKQYFKYGPSEIRLGQKSHSKSSKDLRHHVGASLEKCGHVLEWSVTVQPGGSKVKAYAKFSSPDEAVQAVKQLNGSAVEPESNDKLHVQQTVSVKLPVSQRVLKVITTQLYALADTARSAQYVAIKAYDNPLKAYTQIRVSGSDKASVAHVKIQVEKLLAGTIATSGGQPLTHAYFFQGSFTPFLDQVMTLHGVVIVRDRRKMLLRLYGEEVNIHAAQEALLAKIEETNSQTRNILLDSNSLATAVKGGFRLIVAAVGKDRVKLDVTSNPKQIILTGTDREEAKIQEILKSYRPDIPESIADMSIDGEAVPLCAVCWTPAEDAFKTACGHTYCSSCIIAQAASTSTFPLCCLGKSGTCSTPLTLQDLRTVLPATDYEALLESSVARYIRSHPSAFQYCSTPDCDRFYRISAPEHPVAYNCDYCLTSTCTACHGAAHPGQTCEEASSARDGADEFSEWKKQNDARDCPSCGTPIQKSAGCNHMECRSCRAHICWRCMRTFGCGPDVYAHMNRDHAGDWGL</sequence>
<feature type="domain" description="C3H1-type" evidence="12">
    <location>
        <begin position="32"/>
        <end position="59"/>
    </location>
</feature>
<dbReference type="SUPFAM" id="SSF57850">
    <property type="entry name" value="RING/U-box"/>
    <property type="match status" value="2"/>
</dbReference>
<evidence type="ECO:0000313" key="14">
    <source>
        <dbReference type="EMBL" id="KAF2126360.1"/>
    </source>
</evidence>
<dbReference type="SUPFAM" id="SSF54928">
    <property type="entry name" value="RNA-binding domain, RBD"/>
    <property type="match status" value="1"/>
</dbReference>
<dbReference type="CDD" id="cd22585">
    <property type="entry name" value="Rcat_RBR_DEAH12-like"/>
    <property type="match status" value="1"/>
</dbReference>
<evidence type="ECO:0000259" key="10">
    <source>
        <dbReference type="PROSITE" id="PS50089"/>
    </source>
</evidence>
<dbReference type="PANTHER" id="PTHR22770">
    <property type="entry name" value="UBIQUITIN CONJUGATING ENZYME 7 INTERACTING PROTEIN-RELATED"/>
    <property type="match status" value="1"/>
</dbReference>
<dbReference type="PROSITE" id="PS50089">
    <property type="entry name" value="ZF_RING_2"/>
    <property type="match status" value="1"/>
</dbReference>
<dbReference type="InterPro" id="IPR051628">
    <property type="entry name" value="LUBAC_E3_Ligases"/>
</dbReference>
<feature type="domain" description="C3H1-type" evidence="12">
    <location>
        <begin position="1"/>
        <end position="25"/>
    </location>
</feature>
<dbReference type="GO" id="GO:0004842">
    <property type="term" value="F:ubiquitin-protein transferase activity"/>
    <property type="evidence" value="ECO:0007669"/>
    <property type="project" value="TreeGrafter"/>
</dbReference>
<evidence type="ECO:0000259" key="13">
    <source>
        <dbReference type="PROSITE" id="PS51873"/>
    </source>
</evidence>
<accession>A0A6A6A3H9</accession>
<dbReference type="InterPro" id="IPR002867">
    <property type="entry name" value="IBR_dom"/>
</dbReference>
<dbReference type="SMART" id="SM00647">
    <property type="entry name" value="IBR"/>
    <property type="match status" value="2"/>
</dbReference>
<dbReference type="GO" id="GO:0003723">
    <property type="term" value="F:RNA binding"/>
    <property type="evidence" value="ECO:0007669"/>
    <property type="project" value="UniProtKB-UniRule"/>
</dbReference>
<keyword evidence="3 9" id="KW-0479">Metal-binding</keyword>
<dbReference type="Gene3D" id="1.20.120.1750">
    <property type="match status" value="1"/>
</dbReference>
<dbReference type="InterPro" id="IPR000504">
    <property type="entry name" value="RRM_dom"/>
</dbReference>
<keyword evidence="8" id="KW-0694">RNA-binding</keyword>
<feature type="zinc finger region" description="C3H1-type" evidence="9">
    <location>
        <begin position="32"/>
        <end position="59"/>
    </location>
</feature>
<evidence type="ECO:0000256" key="3">
    <source>
        <dbReference type="ARBA" id="ARBA00022723"/>
    </source>
</evidence>
<dbReference type="EMBL" id="ML977513">
    <property type="protein sequence ID" value="KAF2126360.1"/>
    <property type="molecule type" value="Genomic_DNA"/>
</dbReference>